<dbReference type="AlphaFoldDB" id="A0AAD7JAK1"/>
<protein>
    <submittedName>
        <fullName evidence="2">Uncharacterized protein</fullName>
    </submittedName>
</protein>
<accession>A0AAD7JAK1</accession>
<gene>
    <name evidence="2" type="ORF">B0H16DRAFT_1720431</name>
</gene>
<keyword evidence="3" id="KW-1185">Reference proteome</keyword>
<evidence type="ECO:0000313" key="2">
    <source>
        <dbReference type="EMBL" id="KAJ7759646.1"/>
    </source>
</evidence>
<dbReference type="EMBL" id="JARKIB010000039">
    <property type="protein sequence ID" value="KAJ7759646.1"/>
    <property type="molecule type" value="Genomic_DNA"/>
</dbReference>
<feature type="region of interest" description="Disordered" evidence="1">
    <location>
        <begin position="78"/>
        <end position="113"/>
    </location>
</feature>
<sequence>MSISRTTNDASPGGEIQSTNAFIDARGQFMFEYSWLRTSNVSPPIVKLCNTHAPHEQCDCDVATAPSSPGPERYEYLNGSSTPTRRSFGSDATVDDFFERPSADPKVSPAQLPPLCDEVDSDDELFNATHGVTNEETDDTDDKPSEAPGLDLLSRTVSWLSEVETEPWEELPEIPEKEFTFIAPADAPRYPSPVSVECTTLAPLAKPLDTLVLVASFAFNKSADKPRYHPHPSSDPEHFEPDKSLVSYLGEPGVFDTKVAKTHKLLVAHSDGGPGSYLKAPKYLQRLVRTLIATYPWIRVDVITPFETFPCPFPDCDTDIAAARSKAESHIRHEHKPAGNKSKLPCPTCERSLMHNSMGRHIFEQHRPADDAKVPGPLQCKLCDATCADAAAFEGHFGECQGNYTGEERTRAAKRRRITRT</sequence>
<organism evidence="2 3">
    <name type="scientific">Mycena metata</name>
    <dbReference type="NCBI Taxonomy" id="1033252"/>
    <lineage>
        <taxon>Eukaryota</taxon>
        <taxon>Fungi</taxon>
        <taxon>Dikarya</taxon>
        <taxon>Basidiomycota</taxon>
        <taxon>Agaricomycotina</taxon>
        <taxon>Agaricomycetes</taxon>
        <taxon>Agaricomycetidae</taxon>
        <taxon>Agaricales</taxon>
        <taxon>Marasmiineae</taxon>
        <taxon>Mycenaceae</taxon>
        <taxon>Mycena</taxon>
    </lineage>
</organism>
<evidence type="ECO:0000256" key="1">
    <source>
        <dbReference type="SAM" id="MobiDB-lite"/>
    </source>
</evidence>
<dbReference type="Proteomes" id="UP001215598">
    <property type="component" value="Unassembled WGS sequence"/>
</dbReference>
<proteinExistence type="predicted"/>
<reference evidence="2" key="1">
    <citation type="submission" date="2023-03" db="EMBL/GenBank/DDBJ databases">
        <title>Massive genome expansion in bonnet fungi (Mycena s.s.) driven by repeated elements and novel gene families across ecological guilds.</title>
        <authorList>
            <consortium name="Lawrence Berkeley National Laboratory"/>
            <person name="Harder C.B."/>
            <person name="Miyauchi S."/>
            <person name="Viragh M."/>
            <person name="Kuo A."/>
            <person name="Thoen E."/>
            <person name="Andreopoulos B."/>
            <person name="Lu D."/>
            <person name="Skrede I."/>
            <person name="Drula E."/>
            <person name="Henrissat B."/>
            <person name="Morin E."/>
            <person name="Kohler A."/>
            <person name="Barry K."/>
            <person name="LaButti K."/>
            <person name="Morin E."/>
            <person name="Salamov A."/>
            <person name="Lipzen A."/>
            <person name="Mereny Z."/>
            <person name="Hegedus B."/>
            <person name="Baldrian P."/>
            <person name="Stursova M."/>
            <person name="Weitz H."/>
            <person name="Taylor A."/>
            <person name="Grigoriev I.V."/>
            <person name="Nagy L.G."/>
            <person name="Martin F."/>
            <person name="Kauserud H."/>
        </authorList>
    </citation>
    <scope>NUCLEOTIDE SEQUENCE</scope>
    <source>
        <strain evidence="2">CBHHK182m</strain>
    </source>
</reference>
<comment type="caution">
    <text evidence="2">The sequence shown here is derived from an EMBL/GenBank/DDBJ whole genome shotgun (WGS) entry which is preliminary data.</text>
</comment>
<feature type="compositionally biased region" description="Polar residues" evidence="1">
    <location>
        <begin position="78"/>
        <end position="87"/>
    </location>
</feature>
<name>A0AAD7JAK1_9AGAR</name>
<evidence type="ECO:0000313" key="3">
    <source>
        <dbReference type="Proteomes" id="UP001215598"/>
    </source>
</evidence>